<dbReference type="Proteomes" id="UP000743107">
    <property type="component" value="Unassembled WGS sequence"/>
</dbReference>
<gene>
    <name evidence="1" type="ORF">ITQ97_09030</name>
</gene>
<dbReference type="EMBL" id="JADOFV010000005">
    <property type="protein sequence ID" value="MBF7127941.1"/>
    <property type="molecule type" value="Genomic_DNA"/>
</dbReference>
<comment type="caution">
    <text evidence="1">The sequence shown here is derived from an EMBL/GenBank/DDBJ whole genome shotgun (WGS) entry which is preliminary data.</text>
</comment>
<accession>A0AA40XAD6</accession>
<dbReference type="AlphaFoldDB" id="A0AA40XAD6"/>
<name>A0AA40XAD6_PEDPE</name>
<organism evidence="1 2">
    <name type="scientific">Pediococcus pentosaceus</name>
    <dbReference type="NCBI Taxonomy" id="1255"/>
    <lineage>
        <taxon>Bacteria</taxon>
        <taxon>Bacillati</taxon>
        <taxon>Bacillota</taxon>
        <taxon>Bacilli</taxon>
        <taxon>Lactobacillales</taxon>
        <taxon>Lactobacillaceae</taxon>
        <taxon>Pediococcus</taxon>
    </lineage>
</organism>
<evidence type="ECO:0000313" key="2">
    <source>
        <dbReference type="Proteomes" id="UP000743107"/>
    </source>
</evidence>
<protein>
    <recommendedName>
        <fullName evidence="3">Mga helix-turn-helix domain-containing protein</fullName>
    </recommendedName>
</protein>
<evidence type="ECO:0008006" key="3">
    <source>
        <dbReference type="Google" id="ProtNLM"/>
    </source>
</evidence>
<reference evidence="1" key="1">
    <citation type="submission" date="2020-11" db="EMBL/GenBank/DDBJ databases">
        <title>Antibiotic susceptibility profiles of Pediococcus pentosaceus from various origins and their implications for the safety assessment of strains with food-technology applications.</title>
        <authorList>
            <person name="Shani N."/>
            <person name="Oberhaensli S."/>
            <person name="Arias E."/>
        </authorList>
    </citation>
    <scope>NUCLEOTIDE SEQUENCE</scope>
    <source>
        <strain evidence="1">FAM 19164</strain>
    </source>
</reference>
<sequence>MIEKFNRLLDDEQQLVLQLAELYIHDSEKRLSIGYVQDELGVSRHQVLGAFDLLKSTITALRIENIDLEYDGKGVLSIYGLTTTSMKTILENMVTRSIRLNIFINSQLGIYGTQAQFLKQFGISRATYYRNIIYIRQILSEEFFNKTHRNEESVRQTIFSVIHHFFNGIDAMPIELGEPVDTLITELSELKSMHLSYTERQRLTNFLFVQTKRIRQGNVVKKIVDKDCAKEKLDFLEPLRDLWGLEEPDLIQEAWYLNIYFMVNELAPFEIEKCGNQPPLKVIQTLVEKQLDFLHQIFEGLEVDGQLAEIRQELLETNLKVFSPFYFSETFVDPTKVPFFSETYPEIDEMVKQILAYVGEQRKLRLDKDTLTQLYYTYMLILLEHLPVQLVSSVVKITVDFSNGKVFTKYITSQLQQFAPLNIEISKRLEDDTDIFLSDQRFYDVDCEQMIWESPPLAEDWEQLGDLIVKIKQNDKKIINS</sequence>
<evidence type="ECO:0000313" key="1">
    <source>
        <dbReference type="EMBL" id="MBF7127941.1"/>
    </source>
</evidence>
<dbReference type="RefSeq" id="WP_195752057.1">
    <property type="nucleotide sequence ID" value="NZ_JADOFV010000005.1"/>
</dbReference>
<proteinExistence type="predicted"/>